<dbReference type="GO" id="GO:0030833">
    <property type="term" value="P:regulation of actin filament polymerization"/>
    <property type="evidence" value="ECO:0007669"/>
    <property type="project" value="InterPro"/>
</dbReference>
<keyword evidence="4 5" id="KW-0206">Cytoskeleton</keyword>
<protein>
    <recommendedName>
        <fullName evidence="5">Actin-related protein 2/3 complex subunit 5</fullName>
    </recommendedName>
</protein>
<reference evidence="6" key="2">
    <citation type="submission" date="2025-08" db="UniProtKB">
        <authorList>
            <consortium name="Ensembl"/>
        </authorList>
    </citation>
    <scope>IDENTIFICATION</scope>
</reference>
<keyword evidence="3" id="KW-0963">Cytoplasm</keyword>
<evidence type="ECO:0000313" key="6">
    <source>
        <dbReference type="Ensembl" id="ENSSSUP00005013817.1"/>
    </source>
</evidence>
<accession>A0A673TKJ3</accession>
<sequence>FRSEFLVVSRKSILWPIKQKHKFIKESQAAQRNVGALNLHHRKHDSCPMGSHEKSPINTKSQAVKDRAGSIVFKVFISFKANNTEEAVQSLDKNAVGILMQCIYKGFESPSDNGRALLLQWHEKAFVARGAECISPGLTARKTVQFNRVWVSPVGVGVAGTKTKTTKCHHCPWGKACFSQFCLLASHFISVKKETTYQFSFHENWDNINETFQWECFALSKLFR</sequence>
<dbReference type="Gene3D" id="1.25.40.190">
    <property type="entry name" value="Actin-related protein 2/3 complex subunit 5"/>
    <property type="match status" value="1"/>
</dbReference>
<comment type="function">
    <text evidence="5">Functions as component of the Arp2/3 complex which is involved in regulation of actin polymerization and together with an activating nucleation-promoting factor (NPF) mediates the formation of branched actin networks. Arp2/3 complex plays a critical role in the control of cell morphogenesis via the modulation of cell polarity development.</text>
</comment>
<dbReference type="Pfam" id="PF04699">
    <property type="entry name" value="P16-Arc"/>
    <property type="match status" value="1"/>
</dbReference>
<dbReference type="InterPro" id="IPR036743">
    <property type="entry name" value="ARPC5_sf"/>
</dbReference>
<evidence type="ECO:0000256" key="4">
    <source>
        <dbReference type="ARBA" id="ARBA00023212"/>
    </source>
</evidence>
<dbReference type="GO" id="GO:0005885">
    <property type="term" value="C:Arp2/3 protein complex"/>
    <property type="evidence" value="ECO:0007669"/>
    <property type="project" value="InterPro"/>
</dbReference>
<evidence type="ECO:0000256" key="2">
    <source>
        <dbReference type="ARBA" id="ARBA00006084"/>
    </source>
</evidence>
<dbReference type="SUPFAM" id="SSF69103">
    <property type="entry name" value="Arp2/3 complex 16 kDa subunit ARPC5"/>
    <property type="match status" value="1"/>
</dbReference>
<name>A0A673TKJ3_SURSU</name>
<evidence type="ECO:0000256" key="1">
    <source>
        <dbReference type="ARBA" id="ARBA00004245"/>
    </source>
</evidence>
<dbReference type="AlphaFoldDB" id="A0A673TKJ3"/>
<dbReference type="PANTHER" id="PTHR12644">
    <property type="entry name" value="ARP2/3 COMPLEX 16 KD SUBUNIT P16-ARC"/>
    <property type="match status" value="1"/>
</dbReference>
<comment type="similarity">
    <text evidence="2 5">Belongs to the ARPC5 family.</text>
</comment>
<evidence type="ECO:0000256" key="3">
    <source>
        <dbReference type="ARBA" id="ARBA00022490"/>
    </source>
</evidence>
<proteinExistence type="inferred from homology"/>
<reference evidence="6 7" key="1">
    <citation type="submission" date="2019-05" db="EMBL/GenBank/DDBJ databases">
        <title>A Chromosome-scale Meerkat (S. suricatta) Genome Assembly.</title>
        <authorList>
            <person name="Dudchenko O."/>
            <person name="Lieberman Aiden E."/>
            <person name="Tung J."/>
            <person name="Barreiro L.B."/>
            <person name="Clutton-Brock T.H."/>
        </authorList>
    </citation>
    <scope>NUCLEOTIDE SEQUENCE [LARGE SCALE GENOMIC DNA]</scope>
</reference>
<dbReference type="Ensembl" id="ENSSSUT00005015768.1">
    <property type="protein sequence ID" value="ENSSSUP00005013817.1"/>
    <property type="gene ID" value="ENSSSUG00005008853.1"/>
</dbReference>
<evidence type="ECO:0000256" key="5">
    <source>
        <dbReference type="RuleBase" id="RU004301"/>
    </source>
</evidence>
<dbReference type="InterPro" id="IPR006789">
    <property type="entry name" value="ARPC5"/>
</dbReference>
<dbReference type="GO" id="GO:0034314">
    <property type="term" value="P:Arp2/3 complex-mediated actin nucleation"/>
    <property type="evidence" value="ECO:0007669"/>
    <property type="project" value="InterPro"/>
</dbReference>
<reference evidence="6" key="3">
    <citation type="submission" date="2025-09" db="UniProtKB">
        <authorList>
            <consortium name="Ensembl"/>
        </authorList>
    </citation>
    <scope>IDENTIFICATION</scope>
</reference>
<keyword evidence="7" id="KW-1185">Reference proteome</keyword>
<comment type="subcellular location">
    <subcellularLocation>
        <location evidence="1">Cytoplasm</location>
        <location evidence="1">Cytoskeleton</location>
    </subcellularLocation>
</comment>
<organism evidence="6 7">
    <name type="scientific">Suricata suricatta</name>
    <name type="common">Meerkat</name>
    <dbReference type="NCBI Taxonomy" id="37032"/>
    <lineage>
        <taxon>Eukaryota</taxon>
        <taxon>Metazoa</taxon>
        <taxon>Chordata</taxon>
        <taxon>Craniata</taxon>
        <taxon>Vertebrata</taxon>
        <taxon>Euteleostomi</taxon>
        <taxon>Mammalia</taxon>
        <taxon>Eutheria</taxon>
        <taxon>Laurasiatheria</taxon>
        <taxon>Carnivora</taxon>
        <taxon>Feliformia</taxon>
        <taxon>Herpestidae</taxon>
        <taxon>Suricata</taxon>
    </lineage>
</organism>
<evidence type="ECO:0000313" key="7">
    <source>
        <dbReference type="Proteomes" id="UP000472268"/>
    </source>
</evidence>
<dbReference type="Proteomes" id="UP000472268">
    <property type="component" value="Chromosome 7"/>
</dbReference>